<dbReference type="Pfam" id="PF13207">
    <property type="entry name" value="AAA_17"/>
    <property type="match status" value="1"/>
</dbReference>
<dbReference type="GO" id="GO:0000287">
    <property type="term" value="F:magnesium ion binding"/>
    <property type="evidence" value="ECO:0007669"/>
    <property type="project" value="TreeGrafter"/>
</dbReference>
<dbReference type="Gene3D" id="3.40.50.300">
    <property type="entry name" value="P-loop containing nucleotide triphosphate hydrolases"/>
    <property type="match status" value="1"/>
</dbReference>
<dbReference type="GO" id="GO:0006564">
    <property type="term" value="P:L-serine biosynthetic process"/>
    <property type="evidence" value="ECO:0007669"/>
    <property type="project" value="TreeGrafter"/>
</dbReference>
<dbReference type="Gene3D" id="3.40.50.1000">
    <property type="entry name" value="HAD superfamily/HAD-like"/>
    <property type="match status" value="1"/>
</dbReference>
<dbReference type="Pfam" id="PF12710">
    <property type="entry name" value="HAD"/>
    <property type="match status" value="1"/>
</dbReference>
<sequence>MEASIHSSAFDSGDTSQDEEIAIEEAPAYSKYVIGLYGVSGVGKSSLLDKLNNYQPPYPLYDFAFREGSSILNDVIPGGLEKLKDRSAEEQKLFREKAIEKIVELGQTSALHTVIAGHYMLWNDPTKDEGEIIGTDADWGVYTHIIYVRGDPASIKERRDKDQIKDRTKLTEEHLRIWQEREIKELRNTCRERNILFAVVEEDPNGTPIFDRVVSLLTVFTKDYHQYYTIRALMKSDPYPVETVLDRVVSDISVRGNFGTHILLDADRTLAPQDTGKLFWAVVKEKYGKTGKDPLREIFEVHNYNYFAFRQVSLLYDEYASDFDAICTEVATRVSPYPEIIALLKGTESYLKKHCVSATIVTCGLGEVWRKVLERNGINEVNVIGNGHASEVDPWDKKSILVTPSVKGELVDKLHSRFHRVIAFGDSPLDLEMLKKADVACVVVGKEEDRSRSMDPALEAAVFQGGLEAYQIILPPGEKPRLNHYKLPLLILDDREIHRLLQPFVITATDKKATLLLQTPTRNADVTGPRLRKAHKRIGFYLATEYISRVAGLASYKIKDVKSGETDGYRLLDESETLIVPLMRGGEPMAFGVSEAFPEAKFLHASEPSDLKTKLLASTRRIILVDSVINSGATIASFLKVIRDDDDWDGEVIVVAGVVQVNALKQSEMANLMRRYKGVSLVALRVSERKYTGQGTSDTGNRLFNTTELD</sequence>
<dbReference type="GO" id="GO:0036424">
    <property type="term" value="F:L-phosphoserine phosphatase activity"/>
    <property type="evidence" value="ECO:0007669"/>
    <property type="project" value="TreeGrafter"/>
</dbReference>
<dbReference type="InterPro" id="IPR027417">
    <property type="entry name" value="P-loop_NTPase"/>
</dbReference>
<accession>A0A9W4XSA6</accession>
<dbReference type="Proteomes" id="UP001152607">
    <property type="component" value="Unassembled WGS sequence"/>
</dbReference>
<feature type="domain" description="Phosphoribosyltransferase" evidence="1">
    <location>
        <begin position="509"/>
        <end position="706"/>
    </location>
</feature>
<organism evidence="2 3">
    <name type="scientific">Periconia digitata</name>
    <dbReference type="NCBI Taxonomy" id="1303443"/>
    <lineage>
        <taxon>Eukaryota</taxon>
        <taxon>Fungi</taxon>
        <taxon>Dikarya</taxon>
        <taxon>Ascomycota</taxon>
        <taxon>Pezizomycotina</taxon>
        <taxon>Dothideomycetes</taxon>
        <taxon>Pleosporomycetidae</taxon>
        <taxon>Pleosporales</taxon>
        <taxon>Massarineae</taxon>
        <taxon>Periconiaceae</taxon>
        <taxon>Periconia</taxon>
    </lineage>
</organism>
<dbReference type="SUPFAM" id="SSF52540">
    <property type="entry name" value="P-loop containing nucleoside triphosphate hydrolases"/>
    <property type="match status" value="1"/>
</dbReference>
<dbReference type="InterPro" id="IPR023214">
    <property type="entry name" value="HAD_sf"/>
</dbReference>
<dbReference type="OrthoDB" id="5416609at2759"/>
<dbReference type="Gene3D" id="3.40.50.2020">
    <property type="match status" value="1"/>
</dbReference>
<dbReference type="CDD" id="cd01427">
    <property type="entry name" value="HAD_like"/>
    <property type="match status" value="1"/>
</dbReference>
<dbReference type="Pfam" id="PF14681">
    <property type="entry name" value="UPRTase"/>
    <property type="match status" value="1"/>
</dbReference>
<dbReference type="SUPFAM" id="SSF53271">
    <property type="entry name" value="PRTase-like"/>
    <property type="match status" value="1"/>
</dbReference>
<dbReference type="InterPro" id="IPR050582">
    <property type="entry name" value="HAD-like_SerB"/>
</dbReference>
<evidence type="ECO:0000313" key="3">
    <source>
        <dbReference type="Proteomes" id="UP001152607"/>
    </source>
</evidence>
<gene>
    <name evidence="2" type="ORF">PDIGIT_LOCUS15631</name>
</gene>
<dbReference type="InterPro" id="IPR029057">
    <property type="entry name" value="PRTase-like"/>
</dbReference>
<dbReference type="SUPFAM" id="SSF56784">
    <property type="entry name" value="HAD-like"/>
    <property type="match status" value="1"/>
</dbReference>
<proteinExistence type="predicted"/>
<protein>
    <recommendedName>
        <fullName evidence="1">Phosphoribosyltransferase domain-containing protein</fullName>
    </recommendedName>
</protein>
<dbReference type="CDD" id="cd06223">
    <property type="entry name" value="PRTases_typeI"/>
    <property type="match status" value="1"/>
</dbReference>
<keyword evidence="3" id="KW-1185">Reference proteome</keyword>
<dbReference type="PANTHER" id="PTHR43344">
    <property type="entry name" value="PHOSPHOSERINE PHOSPHATASE"/>
    <property type="match status" value="1"/>
</dbReference>
<dbReference type="GO" id="GO:0005737">
    <property type="term" value="C:cytoplasm"/>
    <property type="evidence" value="ECO:0007669"/>
    <property type="project" value="TreeGrafter"/>
</dbReference>
<dbReference type="PANTHER" id="PTHR43344:SF20">
    <property type="entry name" value="URACIL PHOSPHORIBOSYLTRANSFERASE"/>
    <property type="match status" value="1"/>
</dbReference>
<comment type="caution">
    <text evidence="2">The sequence shown here is derived from an EMBL/GenBank/DDBJ whole genome shotgun (WGS) entry which is preliminary data.</text>
</comment>
<dbReference type="InterPro" id="IPR000836">
    <property type="entry name" value="PRTase_dom"/>
</dbReference>
<dbReference type="EMBL" id="CAOQHR010000013">
    <property type="protein sequence ID" value="CAI6342424.1"/>
    <property type="molecule type" value="Genomic_DNA"/>
</dbReference>
<dbReference type="AlphaFoldDB" id="A0A9W4XSA6"/>
<reference evidence="2" key="1">
    <citation type="submission" date="2023-01" db="EMBL/GenBank/DDBJ databases">
        <authorList>
            <person name="Van Ghelder C."/>
            <person name="Rancurel C."/>
        </authorList>
    </citation>
    <scope>NUCLEOTIDE SEQUENCE</scope>
    <source>
        <strain evidence="2">CNCM I-4278</strain>
    </source>
</reference>
<evidence type="ECO:0000259" key="1">
    <source>
        <dbReference type="Pfam" id="PF14681"/>
    </source>
</evidence>
<name>A0A9W4XSA6_9PLEO</name>
<dbReference type="InterPro" id="IPR036412">
    <property type="entry name" value="HAD-like_sf"/>
</dbReference>
<evidence type="ECO:0000313" key="2">
    <source>
        <dbReference type="EMBL" id="CAI6342424.1"/>
    </source>
</evidence>